<name>A0A5J5HX94_9SPHN</name>
<dbReference type="EMBL" id="VYQB01000013">
    <property type="protein sequence ID" value="KAA9014318.1"/>
    <property type="molecule type" value="Genomic_DNA"/>
</dbReference>
<keyword evidence="5" id="KW-1185">Reference proteome</keyword>
<protein>
    <recommendedName>
        <fullName evidence="6">DUF4410 domain-containing protein</fullName>
    </recommendedName>
</protein>
<dbReference type="Proteomes" id="UP000325933">
    <property type="component" value="Unassembled WGS sequence"/>
</dbReference>
<accession>A0A5J5HX94</accession>
<reference evidence="4 5" key="1">
    <citation type="submission" date="2019-09" db="EMBL/GenBank/DDBJ databases">
        <authorList>
            <person name="Feng G."/>
        </authorList>
    </citation>
    <scope>NUCLEOTIDE SEQUENCE [LARGE SCALE GENOMIC DNA]</scope>
    <source>
        <strain evidence="3 4">KACC 19283</strain>
        <strain evidence="2 5">KACC 19284</strain>
    </source>
</reference>
<sequence length="205" mass="22271">MRRPLAFLVPLLLLAPTAQARQVRAIQPLTLIAGQPVRVTGMDLEFTGQMLAEMVESDAKAARKRAEDGLPALDPTSYPAGPPDGARYATMPFKQMFPLVMRDVTRDWKLDSGTPIFLRVTIDRLHTADAAMAIIIGASWDILQGNVDVIDAANGASLGSFRVEVQNSHGGWAGMLIRGGGIREELAEEFSLEVSRYIAGRKKKG</sequence>
<organism evidence="3 4">
    <name type="scientific">Sphingobium limneticum</name>
    <dbReference type="NCBI Taxonomy" id="1007511"/>
    <lineage>
        <taxon>Bacteria</taxon>
        <taxon>Pseudomonadati</taxon>
        <taxon>Pseudomonadota</taxon>
        <taxon>Alphaproteobacteria</taxon>
        <taxon>Sphingomonadales</taxon>
        <taxon>Sphingomonadaceae</taxon>
        <taxon>Sphingobium</taxon>
    </lineage>
</organism>
<feature type="signal peptide" evidence="1">
    <location>
        <begin position="1"/>
        <end position="20"/>
    </location>
</feature>
<dbReference type="RefSeq" id="WP_150426516.1">
    <property type="nucleotide sequence ID" value="NZ_VYQA01000013.1"/>
</dbReference>
<evidence type="ECO:0000313" key="3">
    <source>
        <dbReference type="EMBL" id="KAA9027407.1"/>
    </source>
</evidence>
<dbReference type="EMBL" id="VYQA01000013">
    <property type="protein sequence ID" value="KAA9027407.1"/>
    <property type="molecule type" value="Genomic_DNA"/>
</dbReference>
<evidence type="ECO:0000313" key="5">
    <source>
        <dbReference type="Proteomes" id="UP000326364"/>
    </source>
</evidence>
<feature type="chain" id="PRO_5023810047" description="DUF4410 domain-containing protein" evidence="1">
    <location>
        <begin position="21"/>
        <end position="205"/>
    </location>
</feature>
<evidence type="ECO:0000256" key="1">
    <source>
        <dbReference type="SAM" id="SignalP"/>
    </source>
</evidence>
<dbReference type="AlphaFoldDB" id="A0A5J5HX94"/>
<proteinExistence type="predicted"/>
<gene>
    <name evidence="3" type="ORF">F4U95_16955</name>
    <name evidence="2" type="ORF">F4U96_16830</name>
</gene>
<evidence type="ECO:0000313" key="4">
    <source>
        <dbReference type="Proteomes" id="UP000325933"/>
    </source>
</evidence>
<evidence type="ECO:0008006" key="6">
    <source>
        <dbReference type="Google" id="ProtNLM"/>
    </source>
</evidence>
<dbReference type="Proteomes" id="UP000326364">
    <property type="component" value="Unassembled WGS sequence"/>
</dbReference>
<evidence type="ECO:0000313" key="2">
    <source>
        <dbReference type="EMBL" id="KAA9014318.1"/>
    </source>
</evidence>
<comment type="caution">
    <text evidence="3">The sequence shown here is derived from an EMBL/GenBank/DDBJ whole genome shotgun (WGS) entry which is preliminary data.</text>
</comment>
<keyword evidence="1" id="KW-0732">Signal</keyword>